<name>A0A0H5QJQ8_9EUKA</name>
<organism evidence="1">
    <name type="scientific">Spongospora subterranea</name>
    <dbReference type="NCBI Taxonomy" id="70186"/>
    <lineage>
        <taxon>Eukaryota</taxon>
        <taxon>Sar</taxon>
        <taxon>Rhizaria</taxon>
        <taxon>Endomyxa</taxon>
        <taxon>Phytomyxea</taxon>
        <taxon>Plasmodiophorida</taxon>
        <taxon>Plasmodiophoridae</taxon>
        <taxon>Spongospora</taxon>
    </lineage>
</organism>
<evidence type="ECO:0000313" key="1">
    <source>
        <dbReference type="EMBL" id="CRZ02320.1"/>
    </source>
</evidence>
<dbReference type="AlphaFoldDB" id="A0A0H5QJQ8"/>
<accession>A0A0H5QJQ8</accession>
<reference evidence="1" key="1">
    <citation type="submission" date="2015-04" db="EMBL/GenBank/DDBJ databases">
        <title>The genome sequence of the plant pathogenic Rhizarian Plasmodiophora brassicae reveals insights in its biotrophic life cycle and the origin of chitin synthesis.</title>
        <authorList>
            <person name="Schwelm A."/>
            <person name="Fogelqvist J."/>
            <person name="Knaust A."/>
            <person name="Julke S."/>
            <person name="Lilja T."/>
            <person name="Dhandapani V."/>
            <person name="Bonilla-Rosso G."/>
            <person name="Karlsson M."/>
            <person name="Shevchenko A."/>
            <person name="Choi S.R."/>
            <person name="Kim H.G."/>
            <person name="Park J.Y."/>
            <person name="Lim Y.P."/>
            <person name="Ludwig-Muller J."/>
            <person name="Dixelius C."/>
        </authorList>
    </citation>
    <scope>NUCLEOTIDE SEQUENCE</scope>
    <source>
        <tissue evidence="1">Potato root galls</tissue>
    </source>
</reference>
<sequence length="131" mass="14499">LELILIMFRWGSRRCTWPPGNGTRKSANTSVKSHRSVLEYAITSATNSAPFLVPLLTNVFPPETERVNPIDGRSEQMGTDQGQPNVPSQGRLTWTGAMALCPDRGVCVSRKGIRHSTWRARKGSRTWSGTC</sequence>
<proteinExistence type="predicted"/>
<feature type="non-terminal residue" evidence="1">
    <location>
        <position position="1"/>
    </location>
</feature>
<dbReference type="EMBL" id="HACM01001878">
    <property type="protein sequence ID" value="CRZ02320.1"/>
    <property type="molecule type" value="Transcribed_RNA"/>
</dbReference>
<protein>
    <submittedName>
        <fullName evidence="1">Uncharacterized protein</fullName>
    </submittedName>
</protein>